<accession>A0A8X6YMV5</accession>
<dbReference type="Proteomes" id="UP000886998">
    <property type="component" value="Unassembled WGS sequence"/>
</dbReference>
<keyword evidence="2" id="KW-1185">Reference proteome</keyword>
<name>A0A8X6YMV5_9ARAC</name>
<evidence type="ECO:0000313" key="1">
    <source>
        <dbReference type="EMBL" id="GFY74802.1"/>
    </source>
</evidence>
<dbReference type="EMBL" id="BMAV01020963">
    <property type="protein sequence ID" value="GFY74802.1"/>
    <property type="molecule type" value="Genomic_DNA"/>
</dbReference>
<sequence length="234" mass="27072">MNEIKEGKESEESDTSHIFWNNACSAKPAHIFCAEFDKILESGDDISLDPEIEYAQFLLSRCKLLCLEPTYSSFLLVSAFLTRANFAGNIECFRTLYITEFCFLVLYRRVFWKIFNSFEGFQNLHKFCDEFHKNFTVDSTLSDLRNTSIGAHWRHTVLHSVDATDESFNSSLEDEEVKSFEEEYSARNHMDCVSEASREIESFLFPCKSEIKSLCKTCGSKCHNYLAYTSQLSF</sequence>
<evidence type="ECO:0000313" key="2">
    <source>
        <dbReference type="Proteomes" id="UP000886998"/>
    </source>
</evidence>
<reference evidence="1" key="1">
    <citation type="submission" date="2020-08" db="EMBL/GenBank/DDBJ databases">
        <title>Multicomponent nature underlies the extraordinary mechanical properties of spider dragline silk.</title>
        <authorList>
            <person name="Kono N."/>
            <person name="Nakamura H."/>
            <person name="Mori M."/>
            <person name="Yoshida Y."/>
            <person name="Ohtoshi R."/>
            <person name="Malay A.D."/>
            <person name="Moran D.A.P."/>
            <person name="Tomita M."/>
            <person name="Numata K."/>
            <person name="Arakawa K."/>
        </authorList>
    </citation>
    <scope>NUCLEOTIDE SEQUENCE</scope>
</reference>
<dbReference type="OrthoDB" id="6439474at2759"/>
<dbReference type="AlphaFoldDB" id="A0A8X6YMV5"/>
<gene>
    <name evidence="1" type="ORF">TNIN_78771</name>
</gene>
<organism evidence="1 2">
    <name type="scientific">Trichonephila inaurata madagascariensis</name>
    <dbReference type="NCBI Taxonomy" id="2747483"/>
    <lineage>
        <taxon>Eukaryota</taxon>
        <taxon>Metazoa</taxon>
        <taxon>Ecdysozoa</taxon>
        <taxon>Arthropoda</taxon>
        <taxon>Chelicerata</taxon>
        <taxon>Arachnida</taxon>
        <taxon>Araneae</taxon>
        <taxon>Araneomorphae</taxon>
        <taxon>Entelegynae</taxon>
        <taxon>Araneoidea</taxon>
        <taxon>Nephilidae</taxon>
        <taxon>Trichonephila</taxon>
        <taxon>Trichonephila inaurata</taxon>
    </lineage>
</organism>
<proteinExistence type="predicted"/>
<comment type="caution">
    <text evidence="1">The sequence shown here is derived from an EMBL/GenBank/DDBJ whole genome shotgun (WGS) entry which is preliminary data.</text>
</comment>
<protein>
    <submittedName>
        <fullName evidence="1">Uncharacterized protein</fullName>
    </submittedName>
</protein>